<organism evidence="1 2">
    <name type="scientific">Vaccinium darrowii</name>
    <dbReference type="NCBI Taxonomy" id="229202"/>
    <lineage>
        <taxon>Eukaryota</taxon>
        <taxon>Viridiplantae</taxon>
        <taxon>Streptophyta</taxon>
        <taxon>Embryophyta</taxon>
        <taxon>Tracheophyta</taxon>
        <taxon>Spermatophyta</taxon>
        <taxon>Magnoliopsida</taxon>
        <taxon>eudicotyledons</taxon>
        <taxon>Gunneridae</taxon>
        <taxon>Pentapetalae</taxon>
        <taxon>asterids</taxon>
        <taxon>Ericales</taxon>
        <taxon>Ericaceae</taxon>
        <taxon>Vaccinioideae</taxon>
        <taxon>Vaccinieae</taxon>
        <taxon>Vaccinium</taxon>
    </lineage>
</organism>
<evidence type="ECO:0000313" key="2">
    <source>
        <dbReference type="Proteomes" id="UP000828048"/>
    </source>
</evidence>
<gene>
    <name evidence="1" type="ORF">Vadar_010893</name>
</gene>
<dbReference type="EMBL" id="CM037161">
    <property type="protein sequence ID" value="KAH7854162.1"/>
    <property type="molecule type" value="Genomic_DNA"/>
</dbReference>
<keyword evidence="2" id="KW-1185">Reference proteome</keyword>
<comment type="caution">
    <text evidence="1">The sequence shown here is derived from an EMBL/GenBank/DDBJ whole genome shotgun (WGS) entry which is preliminary data.</text>
</comment>
<reference evidence="1 2" key="1">
    <citation type="journal article" date="2021" name="Hortic Res">
        <title>High-quality reference genome and annotation aids understanding of berry development for evergreen blueberry (Vaccinium darrowii).</title>
        <authorList>
            <person name="Yu J."/>
            <person name="Hulse-Kemp A.M."/>
            <person name="Babiker E."/>
            <person name="Staton M."/>
        </authorList>
    </citation>
    <scope>NUCLEOTIDE SEQUENCE [LARGE SCALE GENOMIC DNA]</scope>
    <source>
        <strain evidence="2">cv. NJ 8807/NJ 8810</strain>
        <tissue evidence="1">Young leaf</tissue>
    </source>
</reference>
<sequence length="83" mass="9633">MENFTEKFPVAVFVTALMPGPSLSISTLFQEVEDNIYKASVANSDYIVSEKDKVGKEDFQWWMMEKNPPDKVEERLEDLIIWS</sequence>
<protein>
    <submittedName>
        <fullName evidence="1">Uncharacterized protein</fullName>
    </submittedName>
</protein>
<accession>A0ACB7YLB2</accession>
<proteinExistence type="predicted"/>
<evidence type="ECO:0000313" key="1">
    <source>
        <dbReference type="EMBL" id="KAH7854162.1"/>
    </source>
</evidence>
<name>A0ACB7YLB2_9ERIC</name>
<dbReference type="Proteomes" id="UP000828048">
    <property type="component" value="Chromosome 11"/>
</dbReference>